<proteinExistence type="predicted"/>
<evidence type="ECO:0008006" key="5">
    <source>
        <dbReference type="Google" id="ProtNLM"/>
    </source>
</evidence>
<evidence type="ECO:0000313" key="3">
    <source>
        <dbReference type="EMBL" id="NML36134.1"/>
    </source>
</evidence>
<keyword evidence="2" id="KW-1133">Transmembrane helix</keyword>
<dbReference type="EMBL" id="JABBGC010000001">
    <property type="protein sequence ID" value="NML36134.1"/>
    <property type="molecule type" value="Genomic_DNA"/>
</dbReference>
<accession>A0A848GCB9</accession>
<name>A0A848GCB9_9BACT</name>
<reference evidence="3 4" key="1">
    <citation type="submission" date="2020-04" db="EMBL/GenBank/DDBJ databases">
        <title>Chitinophaga sp. G-6-1-13 sp. nov., isolated from soil.</title>
        <authorList>
            <person name="Dahal R.H."/>
            <person name="Chaudhary D.K."/>
        </authorList>
    </citation>
    <scope>NUCLEOTIDE SEQUENCE [LARGE SCALE GENOMIC DNA]</scope>
    <source>
        <strain evidence="3 4">G-6-1-13</strain>
    </source>
</reference>
<dbReference type="RefSeq" id="WP_169223289.1">
    <property type="nucleotide sequence ID" value="NZ_JABBGC010000001.1"/>
</dbReference>
<sequence length="96" mass="11764">MAEETEETQNPENPQKDPNKLDRDLFWFLIKIMRTIFVGFFWMFFNVFFGLYLGFAVPEESTPGRMIFFYSWFVLSLGGYLYMVWRFWRKKMDNPD</sequence>
<feature type="transmembrane region" description="Helical" evidence="2">
    <location>
        <begin position="36"/>
        <end position="55"/>
    </location>
</feature>
<keyword evidence="2" id="KW-0472">Membrane</keyword>
<evidence type="ECO:0000313" key="4">
    <source>
        <dbReference type="Proteomes" id="UP000583266"/>
    </source>
</evidence>
<evidence type="ECO:0000256" key="2">
    <source>
        <dbReference type="SAM" id="Phobius"/>
    </source>
</evidence>
<gene>
    <name evidence="3" type="ORF">HHL17_02885</name>
</gene>
<dbReference type="AlphaFoldDB" id="A0A848GCB9"/>
<keyword evidence="2" id="KW-0812">Transmembrane</keyword>
<evidence type="ECO:0000256" key="1">
    <source>
        <dbReference type="SAM" id="MobiDB-lite"/>
    </source>
</evidence>
<organism evidence="3 4">
    <name type="scientific">Chitinophaga fulva</name>
    <dbReference type="NCBI Taxonomy" id="2728842"/>
    <lineage>
        <taxon>Bacteria</taxon>
        <taxon>Pseudomonadati</taxon>
        <taxon>Bacteroidota</taxon>
        <taxon>Chitinophagia</taxon>
        <taxon>Chitinophagales</taxon>
        <taxon>Chitinophagaceae</taxon>
        <taxon>Chitinophaga</taxon>
    </lineage>
</organism>
<keyword evidence="4" id="KW-1185">Reference proteome</keyword>
<feature type="region of interest" description="Disordered" evidence="1">
    <location>
        <begin position="1"/>
        <end position="20"/>
    </location>
</feature>
<protein>
    <recommendedName>
        <fullName evidence="5">2TM domain-containing protein</fullName>
    </recommendedName>
</protein>
<dbReference type="Proteomes" id="UP000583266">
    <property type="component" value="Unassembled WGS sequence"/>
</dbReference>
<feature type="transmembrane region" description="Helical" evidence="2">
    <location>
        <begin position="67"/>
        <end position="85"/>
    </location>
</feature>
<comment type="caution">
    <text evidence="3">The sequence shown here is derived from an EMBL/GenBank/DDBJ whole genome shotgun (WGS) entry which is preliminary data.</text>
</comment>